<protein>
    <submittedName>
        <fullName evidence="1">Uncharacterized protein</fullName>
    </submittedName>
</protein>
<dbReference type="EMBL" id="JAIZAY010000004">
    <property type="protein sequence ID" value="KAJ8043351.1"/>
    <property type="molecule type" value="Genomic_DNA"/>
</dbReference>
<evidence type="ECO:0000313" key="2">
    <source>
        <dbReference type="Proteomes" id="UP001152320"/>
    </source>
</evidence>
<name>A0A9Q1HFP3_HOLLE</name>
<evidence type="ECO:0000313" key="1">
    <source>
        <dbReference type="EMBL" id="KAJ8043351.1"/>
    </source>
</evidence>
<sequence length="133" mass="15771">MADSREEVHDITGNNPYLRILNDFSDYIQILKHSPEVVAFKEKTGLRPAVRILEITIYDTDFQFVHFTWGRGGEISSLEHWGKDVEEFGGHLRTRTDEWYRDYLHTTLQPLLEGLHQRGMDLIFRFDILFFHC</sequence>
<keyword evidence="2" id="KW-1185">Reference proteome</keyword>
<gene>
    <name evidence="1" type="ORF">HOLleu_10401</name>
</gene>
<organism evidence="1 2">
    <name type="scientific">Holothuria leucospilota</name>
    <name type="common">Black long sea cucumber</name>
    <name type="synonym">Mertensiothuria leucospilota</name>
    <dbReference type="NCBI Taxonomy" id="206669"/>
    <lineage>
        <taxon>Eukaryota</taxon>
        <taxon>Metazoa</taxon>
        <taxon>Echinodermata</taxon>
        <taxon>Eleutherozoa</taxon>
        <taxon>Echinozoa</taxon>
        <taxon>Holothuroidea</taxon>
        <taxon>Aspidochirotacea</taxon>
        <taxon>Aspidochirotida</taxon>
        <taxon>Holothuriidae</taxon>
        <taxon>Holothuria</taxon>
    </lineage>
</organism>
<reference evidence="1" key="1">
    <citation type="submission" date="2021-10" db="EMBL/GenBank/DDBJ databases">
        <title>Tropical sea cucumber genome reveals ecological adaptation and Cuvierian tubules defense mechanism.</title>
        <authorList>
            <person name="Chen T."/>
        </authorList>
    </citation>
    <scope>NUCLEOTIDE SEQUENCE</scope>
    <source>
        <strain evidence="1">Nanhai2018</strain>
        <tissue evidence="1">Muscle</tissue>
    </source>
</reference>
<dbReference type="AlphaFoldDB" id="A0A9Q1HFP3"/>
<comment type="caution">
    <text evidence="1">The sequence shown here is derived from an EMBL/GenBank/DDBJ whole genome shotgun (WGS) entry which is preliminary data.</text>
</comment>
<accession>A0A9Q1HFP3</accession>
<dbReference type="Proteomes" id="UP001152320">
    <property type="component" value="Chromosome 4"/>
</dbReference>
<proteinExistence type="predicted"/>